<dbReference type="OrthoDB" id="8607380at2"/>
<dbReference type="EMBL" id="RPFL01000065">
    <property type="protein sequence ID" value="RPD83251.1"/>
    <property type="molecule type" value="Genomic_DNA"/>
</dbReference>
<evidence type="ECO:0000259" key="2">
    <source>
        <dbReference type="Pfam" id="PF13018"/>
    </source>
</evidence>
<dbReference type="Pfam" id="PF13018">
    <property type="entry name" value="ESPR"/>
    <property type="match status" value="1"/>
</dbReference>
<evidence type="ECO:0000313" key="4">
    <source>
        <dbReference type="Proteomes" id="UP000272412"/>
    </source>
</evidence>
<keyword evidence="4" id="KW-1185">Reference proteome</keyword>
<dbReference type="Proteomes" id="UP000272412">
    <property type="component" value="Unassembled WGS sequence"/>
</dbReference>
<proteinExistence type="predicted"/>
<evidence type="ECO:0000313" key="3">
    <source>
        <dbReference type="EMBL" id="RPD83251.1"/>
    </source>
</evidence>
<dbReference type="RefSeq" id="WP_123805017.1">
    <property type="nucleotide sequence ID" value="NZ_RPFM01000065.1"/>
</dbReference>
<keyword evidence="1" id="KW-1133">Transmembrane helix</keyword>
<evidence type="ECO:0000256" key="1">
    <source>
        <dbReference type="SAM" id="Phobius"/>
    </source>
</evidence>
<sequence length="127" mass="13686">MNKTLYKVIFNKKRGCMMVVAENTTHEGKSAADTTAQSVEVAMGSVHSAFSVLSFSVSLILGAASILVAPLTFAEVSLPIKPPLKPNNPPFCKQATVHRKSTFKPLLRRGFLSISTSSLMSITKGQF</sequence>
<gene>
    <name evidence="3" type="ORF">EGK74_12990</name>
</gene>
<name>A0A3N4MIB1_9NEIS</name>
<keyword evidence="1" id="KW-0812">Transmembrane</keyword>
<reference evidence="3 4" key="1">
    <citation type="submission" date="2018-11" db="EMBL/GenBank/DDBJ databases">
        <title>Neisseria weixii sp. nov. isolated from the rectal contents of plateau pika (Ochotona cruzoniae).</title>
        <authorList>
            <person name="Zhang G."/>
        </authorList>
    </citation>
    <scope>NUCLEOTIDE SEQUENCE [LARGE SCALE GENOMIC DNA]</scope>
    <source>
        <strain evidence="3 4">10009</strain>
    </source>
</reference>
<comment type="caution">
    <text evidence="3">The sequence shown here is derived from an EMBL/GenBank/DDBJ whole genome shotgun (WGS) entry which is preliminary data.</text>
</comment>
<dbReference type="AlphaFoldDB" id="A0A3N4MIB1"/>
<organism evidence="3 4">
    <name type="scientific">Neisseria weixii</name>
    <dbReference type="NCBI Taxonomy" id="1853276"/>
    <lineage>
        <taxon>Bacteria</taxon>
        <taxon>Pseudomonadati</taxon>
        <taxon>Pseudomonadota</taxon>
        <taxon>Betaproteobacteria</taxon>
        <taxon>Neisseriales</taxon>
        <taxon>Neisseriaceae</taxon>
        <taxon>Neisseria</taxon>
    </lineage>
</organism>
<dbReference type="InterPro" id="IPR024973">
    <property type="entry name" value="ESPR"/>
</dbReference>
<accession>A0A3N4MIB1</accession>
<keyword evidence="1" id="KW-0472">Membrane</keyword>
<feature type="domain" description="ESPR" evidence="2">
    <location>
        <begin position="1"/>
        <end position="45"/>
    </location>
</feature>
<protein>
    <recommendedName>
        <fullName evidence="2">ESPR domain-containing protein</fullName>
    </recommendedName>
</protein>
<feature type="transmembrane region" description="Helical" evidence="1">
    <location>
        <begin position="49"/>
        <end position="73"/>
    </location>
</feature>